<evidence type="ECO:0000259" key="4">
    <source>
        <dbReference type="Pfam" id="PF08787"/>
    </source>
</evidence>
<dbReference type="SUPFAM" id="SSF49899">
    <property type="entry name" value="Concanavalin A-like lectins/glucanases"/>
    <property type="match status" value="1"/>
</dbReference>
<evidence type="ECO:0000256" key="1">
    <source>
        <dbReference type="SAM" id="MobiDB-lite"/>
    </source>
</evidence>
<evidence type="ECO:0000256" key="2">
    <source>
        <dbReference type="SAM" id="SignalP"/>
    </source>
</evidence>
<dbReference type="RefSeq" id="WP_100897904.1">
    <property type="nucleotide sequence ID" value="NZ_CAWNNC010000001.1"/>
</dbReference>
<accession>A0A2K8SKI7</accession>
<name>A0A2K8SKI7_9NOSO</name>
<protein>
    <submittedName>
        <fullName evidence="5">Acyl-homoserine lactone</fullName>
    </submittedName>
</protein>
<proteinExistence type="predicted"/>
<evidence type="ECO:0000259" key="3">
    <source>
        <dbReference type="Pfam" id="PF00754"/>
    </source>
</evidence>
<dbReference type="InterPro" id="IPR013320">
    <property type="entry name" value="ConA-like_dom_sf"/>
</dbReference>
<dbReference type="SUPFAM" id="SSF49785">
    <property type="entry name" value="Galactose-binding domain-like"/>
    <property type="match status" value="1"/>
</dbReference>
<dbReference type="Gene3D" id="2.60.120.200">
    <property type="match status" value="1"/>
</dbReference>
<dbReference type="InterPro" id="IPR000421">
    <property type="entry name" value="FA58C"/>
</dbReference>
<feature type="region of interest" description="Disordered" evidence="1">
    <location>
        <begin position="153"/>
        <end position="197"/>
    </location>
</feature>
<dbReference type="EMBL" id="CP024785">
    <property type="protein sequence ID" value="AUB35803.1"/>
    <property type="molecule type" value="Genomic_DNA"/>
</dbReference>
<keyword evidence="2" id="KW-0732">Signal</keyword>
<dbReference type="Pfam" id="PF08787">
    <property type="entry name" value="Alginate_lyase2"/>
    <property type="match status" value="1"/>
</dbReference>
<feature type="domain" description="Alginate lyase 2" evidence="4">
    <location>
        <begin position="203"/>
        <end position="418"/>
    </location>
</feature>
<dbReference type="Proteomes" id="UP000232003">
    <property type="component" value="Chromosome"/>
</dbReference>
<dbReference type="InterPro" id="IPR014895">
    <property type="entry name" value="Alginate_lyase_2"/>
</dbReference>
<keyword evidence="6" id="KW-1185">Reference proteome</keyword>
<organism evidence="5 6">
    <name type="scientific">Nostoc flagelliforme CCNUN1</name>
    <dbReference type="NCBI Taxonomy" id="2038116"/>
    <lineage>
        <taxon>Bacteria</taxon>
        <taxon>Bacillati</taxon>
        <taxon>Cyanobacteriota</taxon>
        <taxon>Cyanophyceae</taxon>
        <taxon>Nostocales</taxon>
        <taxon>Nostocaceae</taxon>
        <taxon>Nostoc</taxon>
    </lineage>
</organism>
<dbReference type="KEGG" id="nfl:COO91_01694"/>
<dbReference type="InterPro" id="IPR008979">
    <property type="entry name" value="Galactose-bd-like_sf"/>
</dbReference>
<evidence type="ECO:0000313" key="5">
    <source>
        <dbReference type="EMBL" id="AUB35803.1"/>
    </source>
</evidence>
<reference evidence="5 6" key="1">
    <citation type="submission" date="2017-11" db="EMBL/GenBank/DDBJ databases">
        <title>Complete genome of a free-living desiccation-tolerant cyanobacterium and its photosynthetic adaptation to extreme terrestrial habitat.</title>
        <authorList>
            <person name="Shang J."/>
        </authorList>
    </citation>
    <scope>NUCLEOTIDE SEQUENCE [LARGE SCALE GENOMIC DNA]</scope>
    <source>
        <strain evidence="5 6">CCNUN1</strain>
    </source>
</reference>
<feature type="compositionally biased region" description="Low complexity" evidence="1">
    <location>
        <begin position="153"/>
        <end position="195"/>
    </location>
</feature>
<dbReference type="Gene3D" id="2.60.120.260">
    <property type="entry name" value="Galactose-binding domain-like"/>
    <property type="match status" value="1"/>
</dbReference>
<dbReference type="OrthoDB" id="273319at2"/>
<gene>
    <name evidence="5" type="ORF">COO91_01694</name>
</gene>
<dbReference type="AlphaFoldDB" id="A0A2K8SKI7"/>
<feature type="signal peptide" evidence="2">
    <location>
        <begin position="1"/>
        <end position="25"/>
    </location>
</feature>
<feature type="domain" description="F5/8 type C" evidence="3">
    <location>
        <begin position="35"/>
        <end position="133"/>
    </location>
</feature>
<dbReference type="Pfam" id="PF00754">
    <property type="entry name" value="F5_F8_type_C"/>
    <property type="match status" value="1"/>
</dbReference>
<sequence>MNTKFSKLSFTIAVSAAMIAGASVASPTVVSFGDATATSTSGSFVADNAIDKNKNTHWEADARGATWTAKFSSCQRVDDLVLNWYGTNKYTYSVQLSKDNGATWTTVVSNTSGKGNKDAQNVADQAANAIKIVGDSDSRLRIDELKVNSLGSTNGCTSSGTSNSSNGESSSTSNSSNGESSDTSNSSNGEVSGGNAQYPADVLDLSKWKITLPISLNSNSNKATEIKQPQLKTYSNSEYFRLNAAKNGVLLKAIAGGARTSTNTAYARSELREMQGDGTESAAWNCKNTDHGMYLEQTLLHTTTNKPEATIAQIHDSKNDLVMVKYFGPSFANGSTDIGKLEARFNNDTTKKLLDSTYKIGDPMTIDIAVRSGGNVTVNYKNLRSGVTSSTGTVKMTGIIGSCYFKAGIYIQACSKTDIYGNTNTVCVNKDLSADKYESDPYAYAEIELRNITLR</sequence>
<feature type="chain" id="PRO_5014694333" evidence="2">
    <location>
        <begin position="26"/>
        <end position="455"/>
    </location>
</feature>
<evidence type="ECO:0000313" key="6">
    <source>
        <dbReference type="Proteomes" id="UP000232003"/>
    </source>
</evidence>